<dbReference type="SUPFAM" id="SSF51735">
    <property type="entry name" value="NAD(P)-binding Rossmann-fold domains"/>
    <property type="match status" value="1"/>
</dbReference>
<dbReference type="PANTHER" id="PTHR43157">
    <property type="entry name" value="PHOSPHATIDYLINOSITOL-GLYCAN BIOSYNTHESIS CLASS F PROTEIN-RELATED"/>
    <property type="match status" value="1"/>
</dbReference>
<dbReference type="Pfam" id="PF00106">
    <property type="entry name" value="adh_short"/>
    <property type="match status" value="1"/>
</dbReference>
<dbReference type="GO" id="GO:0016491">
    <property type="term" value="F:oxidoreductase activity"/>
    <property type="evidence" value="ECO:0007669"/>
    <property type="project" value="UniProtKB-KW"/>
</dbReference>
<gene>
    <name evidence="2" type="ORF">DB32_001212</name>
</gene>
<proteinExistence type="predicted"/>
<dbReference type="STRING" id="927083.DB32_001212"/>
<accession>A0A0F6YFV1</accession>
<dbReference type="KEGG" id="samy:DB32_001212"/>
<sequence>MTRDLEGMRAVITGANTGIGRATAIELAKRGAAVTIASRSEDKTRPVIDEITRAGGRADFVALELADLASVRRCADVLRTRDEPIDVLVDNAGLAGQRGLTAQGFELTFGVNHLGHFLLSTALLPLIERASVRRAPARIVVVSSVGHYRAKGIDWDALRRPAATVTGLPEYQVSKLCNVLFAKELARRLGEGRVHTYALHPGVIASDVWRSVPWPIRPLITRFMRSTDEGAETSLHCATSPECASHTGRYYDACREKEPSARSNDAALARELWARSETWVADFAR</sequence>
<evidence type="ECO:0000313" key="2">
    <source>
        <dbReference type="EMBL" id="AKF04063.1"/>
    </source>
</evidence>
<evidence type="ECO:0000256" key="1">
    <source>
        <dbReference type="ARBA" id="ARBA00023002"/>
    </source>
</evidence>
<dbReference type="RefSeq" id="WP_053231448.1">
    <property type="nucleotide sequence ID" value="NZ_CP011125.1"/>
</dbReference>
<dbReference type="OrthoDB" id="109589at2"/>
<protein>
    <submittedName>
        <fullName evidence="2">Putative oxidoreductase/Short-chain dehydrogenase</fullName>
    </submittedName>
</protein>
<dbReference type="CDD" id="cd05327">
    <property type="entry name" value="retinol-DH_like_SDR_c_like"/>
    <property type="match status" value="1"/>
</dbReference>
<dbReference type="InterPro" id="IPR036291">
    <property type="entry name" value="NAD(P)-bd_dom_sf"/>
</dbReference>
<name>A0A0F6YFV1_9BACT</name>
<reference evidence="2 3" key="1">
    <citation type="submission" date="2015-03" db="EMBL/GenBank/DDBJ databases">
        <title>Genome assembly of Sandaracinus amylolyticus DSM 53668.</title>
        <authorList>
            <person name="Sharma G."/>
            <person name="Subramanian S."/>
        </authorList>
    </citation>
    <scope>NUCLEOTIDE SEQUENCE [LARGE SCALE GENOMIC DNA]</scope>
    <source>
        <strain evidence="2 3">DSM 53668</strain>
    </source>
</reference>
<dbReference type="InterPro" id="IPR002347">
    <property type="entry name" value="SDR_fam"/>
</dbReference>
<dbReference type="Proteomes" id="UP000034883">
    <property type="component" value="Chromosome"/>
</dbReference>
<dbReference type="PRINTS" id="PR00081">
    <property type="entry name" value="GDHRDH"/>
</dbReference>
<keyword evidence="3" id="KW-1185">Reference proteome</keyword>
<dbReference type="EMBL" id="CP011125">
    <property type="protein sequence ID" value="AKF04063.1"/>
    <property type="molecule type" value="Genomic_DNA"/>
</dbReference>
<dbReference type="PANTHER" id="PTHR43157:SF31">
    <property type="entry name" value="PHOSPHATIDYLINOSITOL-GLYCAN BIOSYNTHESIS CLASS F PROTEIN"/>
    <property type="match status" value="1"/>
</dbReference>
<dbReference type="AlphaFoldDB" id="A0A0F6YFV1"/>
<organism evidence="2 3">
    <name type="scientific">Sandaracinus amylolyticus</name>
    <dbReference type="NCBI Taxonomy" id="927083"/>
    <lineage>
        <taxon>Bacteria</taxon>
        <taxon>Pseudomonadati</taxon>
        <taxon>Myxococcota</taxon>
        <taxon>Polyangia</taxon>
        <taxon>Polyangiales</taxon>
        <taxon>Sandaracinaceae</taxon>
        <taxon>Sandaracinus</taxon>
    </lineage>
</organism>
<dbReference type="Gene3D" id="3.40.50.720">
    <property type="entry name" value="NAD(P)-binding Rossmann-like Domain"/>
    <property type="match status" value="1"/>
</dbReference>
<evidence type="ECO:0000313" key="3">
    <source>
        <dbReference type="Proteomes" id="UP000034883"/>
    </source>
</evidence>
<keyword evidence="1" id="KW-0560">Oxidoreductase</keyword>